<dbReference type="EMBL" id="HG793131">
    <property type="protein sequence ID" value="CDK29707.1"/>
    <property type="molecule type" value="Genomic_DNA"/>
</dbReference>
<accession>W6MV10</accession>
<dbReference type="RefSeq" id="XP_022461690.1">
    <property type="nucleotide sequence ID" value="XM_022601519.1"/>
</dbReference>
<gene>
    <name evidence="1" type="ORF">KUCA_T00005700001</name>
</gene>
<dbReference type="Proteomes" id="UP000019384">
    <property type="component" value="Unassembled WGS sequence"/>
</dbReference>
<reference evidence="1" key="1">
    <citation type="submission" date="2013-12" db="EMBL/GenBank/DDBJ databases">
        <authorList>
            <person name="Genoscope - CEA"/>
        </authorList>
    </citation>
    <scope>NUCLEOTIDE SEQUENCE</scope>
    <source>
        <strain evidence="1">CBS 1993</strain>
    </source>
</reference>
<organism evidence="1 2">
    <name type="scientific">Kuraishia capsulata CBS 1993</name>
    <dbReference type="NCBI Taxonomy" id="1382522"/>
    <lineage>
        <taxon>Eukaryota</taxon>
        <taxon>Fungi</taxon>
        <taxon>Dikarya</taxon>
        <taxon>Ascomycota</taxon>
        <taxon>Saccharomycotina</taxon>
        <taxon>Pichiomycetes</taxon>
        <taxon>Pichiales</taxon>
        <taxon>Pichiaceae</taxon>
        <taxon>Kuraishia</taxon>
    </lineage>
</organism>
<evidence type="ECO:0000313" key="1">
    <source>
        <dbReference type="EMBL" id="CDK29707.1"/>
    </source>
</evidence>
<dbReference type="GeneID" id="34523078"/>
<dbReference type="HOGENOM" id="CLU_188562_1_2_1"/>
<dbReference type="PANTHER" id="PTHR34561">
    <property type="entry name" value="NADH DEHYDROGENASE [UBIQUINONE] 1 ALPHA SUBCOMPLEX ASSEMBLY FACTOR 8"/>
    <property type="match status" value="1"/>
</dbReference>
<sequence length="64" mass="7351">MSVVKKERVKQVPKFMQATVSCGQQSILYGQCIMKHYQNMSKDACAAEFSAYKKCVQTVLSRKW</sequence>
<dbReference type="PROSITE" id="PS51808">
    <property type="entry name" value="CHCH"/>
    <property type="match status" value="1"/>
</dbReference>
<proteinExistence type="predicted"/>
<protein>
    <recommendedName>
        <fullName evidence="3">CHCH domain-containing protein</fullName>
    </recommendedName>
</protein>
<evidence type="ECO:0008006" key="3">
    <source>
        <dbReference type="Google" id="ProtNLM"/>
    </source>
</evidence>
<dbReference type="PANTHER" id="PTHR34561:SF1">
    <property type="entry name" value="NADH DEHYDROGENASE [UBIQUINONE] 1 ALPHA SUBCOMPLEX ASSEMBLY FACTOR 8"/>
    <property type="match status" value="1"/>
</dbReference>
<dbReference type="InterPro" id="IPR034595">
    <property type="entry name" value="NDUFAF8"/>
</dbReference>
<name>W6MV10_9ASCO</name>
<evidence type="ECO:0000313" key="2">
    <source>
        <dbReference type="Proteomes" id="UP000019384"/>
    </source>
</evidence>
<dbReference type="GO" id="GO:0032981">
    <property type="term" value="P:mitochondrial respiratory chain complex I assembly"/>
    <property type="evidence" value="ECO:0007669"/>
    <property type="project" value="InterPro"/>
</dbReference>
<reference evidence="1" key="2">
    <citation type="submission" date="2014-02" db="EMBL/GenBank/DDBJ databases">
        <title>Complete DNA sequence of /Kuraishia capsulata/ illustrates novel genomic features among budding yeasts (/Saccharomycotina/).</title>
        <authorList>
            <person name="Morales L."/>
            <person name="Noel B."/>
            <person name="Porcel B."/>
            <person name="Marcet-Houben M."/>
            <person name="Hullo M-F."/>
            <person name="Sacerdot C."/>
            <person name="Tekaia F."/>
            <person name="Leh-Louis V."/>
            <person name="Despons L."/>
            <person name="Khanna V."/>
            <person name="Aury J-M."/>
            <person name="Barbe V."/>
            <person name="Couloux A."/>
            <person name="Labadie K."/>
            <person name="Pelletier E."/>
            <person name="Souciet J-L."/>
            <person name="Boekhout T."/>
            <person name="Gabaldon T."/>
            <person name="Wincker P."/>
            <person name="Dujon B."/>
        </authorList>
    </citation>
    <scope>NUCLEOTIDE SEQUENCE</scope>
    <source>
        <strain evidence="1">CBS 1993</strain>
    </source>
</reference>
<dbReference type="OrthoDB" id="3821113at2759"/>
<dbReference type="AlphaFoldDB" id="W6MV10"/>
<dbReference type="GO" id="GO:0005739">
    <property type="term" value="C:mitochondrion"/>
    <property type="evidence" value="ECO:0007669"/>
    <property type="project" value="InterPro"/>
</dbReference>
<keyword evidence="2" id="KW-1185">Reference proteome</keyword>